<evidence type="ECO:0000313" key="9">
    <source>
        <dbReference type="EMBL" id="KAK4147874.1"/>
    </source>
</evidence>
<protein>
    <recommendedName>
        <fullName evidence="8">Rhodopsin domain-containing protein</fullName>
    </recommendedName>
</protein>
<gene>
    <name evidence="9" type="ORF">C8A04DRAFT_8879</name>
</gene>
<dbReference type="GO" id="GO:0016020">
    <property type="term" value="C:membrane"/>
    <property type="evidence" value="ECO:0007669"/>
    <property type="project" value="UniProtKB-SubCell"/>
</dbReference>
<keyword evidence="10" id="KW-1185">Reference proteome</keyword>
<feature type="region of interest" description="Disordered" evidence="6">
    <location>
        <begin position="307"/>
        <end position="368"/>
    </location>
</feature>
<accession>A0AAN6VB69</accession>
<name>A0AAN6VB69_9PEZI</name>
<dbReference type="Pfam" id="PF20684">
    <property type="entry name" value="Fung_rhodopsin"/>
    <property type="match status" value="1"/>
</dbReference>
<feature type="transmembrane region" description="Helical" evidence="7">
    <location>
        <begin position="159"/>
        <end position="179"/>
    </location>
</feature>
<feature type="transmembrane region" description="Helical" evidence="7">
    <location>
        <begin position="46"/>
        <end position="68"/>
    </location>
</feature>
<dbReference type="InterPro" id="IPR052337">
    <property type="entry name" value="SAT4-like"/>
</dbReference>
<dbReference type="EMBL" id="MU853555">
    <property type="protein sequence ID" value="KAK4147874.1"/>
    <property type="molecule type" value="Genomic_DNA"/>
</dbReference>
<evidence type="ECO:0000256" key="3">
    <source>
        <dbReference type="ARBA" id="ARBA00022989"/>
    </source>
</evidence>
<evidence type="ECO:0000256" key="1">
    <source>
        <dbReference type="ARBA" id="ARBA00004141"/>
    </source>
</evidence>
<evidence type="ECO:0000256" key="7">
    <source>
        <dbReference type="SAM" id="Phobius"/>
    </source>
</evidence>
<feature type="transmembrane region" description="Helical" evidence="7">
    <location>
        <begin position="232"/>
        <end position="256"/>
    </location>
</feature>
<evidence type="ECO:0000256" key="5">
    <source>
        <dbReference type="ARBA" id="ARBA00038359"/>
    </source>
</evidence>
<dbReference type="PANTHER" id="PTHR33048">
    <property type="entry name" value="PTH11-LIKE INTEGRAL MEMBRANE PROTEIN (AFU_ORTHOLOGUE AFUA_5G11245)"/>
    <property type="match status" value="1"/>
</dbReference>
<sequence>MGLPPKPIPVVYPVNDTSRSEAERQYLQKLTEFAAKQDLTEDSRAYVRNVTIAFTVFAGIFVGLRFLARYRQSARILIDDWMMVAAFVVLIGNMIMNLELIRMGLGLHSGVLTLPELQKLNETLVGAEIIYVTGVNLYKISLLFFYFRIFPIRSVRLGGYICGGVTTAWNIACILAATWQCTPRQRLWEPWLEGTCIDLFLTQLCISVPSILCDIAILCLPLPHVLRLKTNLFQRALLVFVFSLGSYVVFTSIYRFRVYLTYTTDDVPWSLADPCAWNIIEISSGIVSACLPTLGPLVRDLWKSAWPSSTGGSKSGGGPSYGKGSSAIVTIGGTGGRKNKNSGPHSGLGSHWDRIGESGPDSEPAHSRDDLELVPKAAAGRVKVTVHASPVPTAAAMPGSGPGRRRGSDEEDLERNAGGAGGGDRMPTPPSDDDDTDRFPKSGIRQRTDVEWRVERRSLSAR</sequence>
<proteinExistence type="inferred from homology"/>
<keyword evidence="4 7" id="KW-0472">Membrane</keyword>
<feature type="transmembrane region" description="Helical" evidence="7">
    <location>
        <begin position="80"/>
        <end position="105"/>
    </location>
</feature>
<evidence type="ECO:0000256" key="4">
    <source>
        <dbReference type="ARBA" id="ARBA00023136"/>
    </source>
</evidence>
<reference evidence="9" key="1">
    <citation type="journal article" date="2023" name="Mol. Phylogenet. Evol.">
        <title>Genome-scale phylogeny and comparative genomics of the fungal order Sordariales.</title>
        <authorList>
            <person name="Hensen N."/>
            <person name="Bonometti L."/>
            <person name="Westerberg I."/>
            <person name="Brannstrom I.O."/>
            <person name="Guillou S."/>
            <person name="Cros-Aarteil S."/>
            <person name="Calhoun S."/>
            <person name="Haridas S."/>
            <person name="Kuo A."/>
            <person name="Mondo S."/>
            <person name="Pangilinan J."/>
            <person name="Riley R."/>
            <person name="LaButti K."/>
            <person name="Andreopoulos B."/>
            <person name="Lipzen A."/>
            <person name="Chen C."/>
            <person name="Yan M."/>
            <person name="Daum C."/>
            <person name="Ng V."/>
            <person name="Clum A."/>
            <person name="Steindorff A."/>
            <person name="Ohm R.A."/>
            <person name="Martin F."/>
            <person name="Silar P."/>
            <person name="Natvig D.O."/>
            <person name="Lalanne C."/>
            <person name="Gautier V."/>
            <person name="Ament-Velasquez S.L."/>
            <person name="Kruys A."/>
            <person name="Hutchinson M.I."/>
            <person name="Powell A.J."/>
            <person name="Barry K."/>
            <person name="Miller A.N."/>
            <person name="Grigoriev I.V."/>
            <person name="Debuchy R."/>
            <person name="Gladieux P."/>
            <person name="Hiltunen Thoren M."/>
            <person name="Johannesson H."/>
        </authorList>
    </citation>
    <scope>NUCLEOTIDE SEQUENCE</scope>
    <source>
        <strain evidence="9">CBS 141.50</strain>
    </source>
</reference>
<keyword evidence="2 7" id="KW-0812">Transmembrane</keyword>
<dbReference type="Proteomes" id="UP001302676">
    <property type="component" value="Unassembled WGS sequence"/>
</dbReference>
<dbReference type="AlphaFoldDB" id="A0AAN6VB69"/>
<evidence type="ECO:0000256" key="6">
    <source>
        <dbReference type="SAM" id="MobiDB-lite"/>
    </source>
</evidence>
<comment type="similarity">
    <text evidence="5">Belongs to the SAT4 family.</text>
</comment>
<dbReference type="PANTHER" id="PTHR33048:SF151">
    <property type="entry name" value="INTEGRAL MEMBRANE PROTEIN"/>
    <property type="match status" value="1"/>
</dbReference>
<evidence type="ECO:0000256" key="2">
    <source>
        <dbReference type="ARBA" id="ARBA00022692"/>
    </source>
</evidence>
<feature type="transmembrane region" description="Helical" evidence="7">
    <location>
        <begin position="199"/>
        <end position="220"/>
    </location>
</feature>
<feature type="transmembrane region" description="Helical" evidence="7">
    <location>
        <begin position="125"/>
        <end position="147"/>
    </location>
</feature>
<dbReference type="InterPro" id="IPR049326">
    <property type="entry name" value="Rhodopsin_dom_fungi"/>
</dbReference>
<feature type="region of interest" description="Disordered" evidence="6">
    <location>
        <begin position="385"/>
        <end position="462"/>
    </location>
</feature>
<dbReference type="GeneID" id="87821888"/>
<dbReference type="RefSeq" id="XP_062641245.1">
    <property type="nucleotide sequence ID" value="XM_062785275.1"/>
</dbReference>
<reference evidence="9" key="2">
    <citation type="submission" date="2023-05" db="EMBL/GenBank/DDBJ databases">
        <authorList>
            <consortium name="Lawrence Berkeley National Laboratory"/>
            <person name="Steindorff A."/>
            <person name="Hensen N."/>
            <person name="Bonometti L."/>
            <person name="Westerberg I."/>
            <person name="Brannstrom I.O."/>
            <person name="Guillou S."/>
            <person name="Cros-Aarteil S."/>
            <person name="Calhoun S."/>
            <person name="Haridas S."/>
            <person name="Kuo A."/>
            <person name="Mondo S."/>
            <person name="Pangilinan J."/>
            <person name="Riley R."/>
            <person name="Labutti K."/>
            <person name="Andreopoulos B."/>
            <person name="Lipzen A."/>
            <person name="Chen C."/>
            <person name="Yanf M."/>
            <person name="Daum C."/>
            <person name="Ng V."/>
            <person name="Clum A."/>
            <person name="Ohm R."/>
            <person name="Martin F."/>
            <person name="Silar P."/>
            <person name="Natvig D."/>
            <person name="Lalanne C."/>
            <person name="Gautier V."/>
            <person name="Ament-Velasquez S.L."/>
            <person name="Kruys A."/>
            <person name="Hutchinson M.I."/>
            <person name="Powell A.J."/>
            <person name="Barry K."/>
            <person name="Miller A.N."/>
            <person name="Grigoriev I.V."/>
            <person name="Debuchy R."/>
            <person name="Gladieux P."/>
            <person name="Thoren M.H."/>
            <person name="Johannesson H."/>
        </authorList>
    </citation>
    <scope>NUCLEOTIDE SEQUENCE</scope>
    <source>
        <strain evidence="9">CBS 141.50</strain>
    </source>
</reference>
<organism evidence="9 10">
    <name type="scientific">Dichotomopilus funicola</name>
    <dbReference type="NCBI Taxonomy" id="1934379"/>
    <lineage>
        <taxon>Eukaryota</taxon>
        <taxon>Fungi</taxon>
        <taxon>Dikarya</taxon>
        <taxon>Ascomycota</taxon>
        <taxon>Pezizomycotina</taxon>
        <taxon>Sordariomycetes</taxon>
        <taxon>Sordariomycetidae</taxon>
        <taxon>Sordariales</taxon>
        <taxon>Chaetomiaceae</taxon>
        <taxon>Dichotomopilus</taxon>
    </lineage>
</organism>
<feature type="compositionally biased region" description="Basic and acidic residues" evidence="6">
    <location>
        <begin position="446"/>
        <end position="462"/>
    </location>
</feature>
<feature type="domain" description="Rhodopsin" evidence="8">
    <location>
        <begin position="64"/>
        <end position="299"/>
    </location>
</feature>
<evidence type="ECO:0000259" key="8">
    <source>
        <dbReference type="Pfam" id="PF20684"/>
    </source>
</evidence>
<comment type="subcellular location">
    <subcellularLocation>
        <location evidence="1">Membrane</location>
        <topology evidence="1">Multi-pass membrane protein</topology>
    </subcellularLocation>
</comment>
<keyword evidence="3 7" id="KW-1133">Transmembrane helix</keyword>
<comment type="caution">
    <text evidence="9">The sequence shown here is derived from an EMBL/GenBank/DDBJ whole genome shotgun (WGS) entry which is preliminary data.</text>
</comment>
<evidence type="ECO:0000313" key="10">
    <source>
        <dbReference type="Proteomes" id="UP001302676"/>
    </source>
</evidence>